<dbReference type="InterPro" id="IPR029058">
    <property type="entry name" value="AB_hydrolase_fold"/>
</dbReference>
<dbReference type="AlphaFoldDB" id="A0A8C5QVU4"/>
<evidence type="ECO:0000256" key="3">
    <source>
        <dbReference type="ARBA" id="ARBA00022989"/>
    </source>
</evidence>
<dbReference type="Ensembl" id="ENSLLET00000045241.1">
    <property type="protein sequence ID" value="ENSLLEP00000043506.1"/>
    <property type="gene ID" value="ENSLLEG00000027661.1"/>
</dbReference>
<evidence type="ECO:0000313" key="8">
    <source>
        <dbReference type="Ensembl" id="ENSLLEP00000043506.1"/>
    </source>
</evidence>
<keyword evidence="5" id="KW-0539">Nucleus</keyword>
<evidence type="ECO:0000256" key="5">
    <source>
        <dbReference type="ARBA" id="ARBA00023242"/>
    </source>
</evidence>
<proteinExistence type="inferred from homology"/>
<dbReference type="PANTHER" id="PTHR12265">
    <property type="entry name" value="TRANSMEMBRANE PROTEIN 53"/>
    <property type="match status" value="1"/>
</dbReference>
<keyword evidence="9" id="KW-1185">Reference proteome</keyword>
<dbReference type="Proteomes" id="UP000694569">
    <property type="component" value="Unplaced"/>
</dbReference>
<keyword evidence="4 7" id="KW-0472">Membrane</keyword>
<dbReference type="Pfam" id="PF05705">
    <property type="entry name" value="DUF829"/>
    <property type="match status" value="1"/>
</dbReference>
<dbReference type="SUPFAM" id="SSF53474">
    <property type="entry name" value="alpha/beta-Hydrolases"/>
    <property type="match status" value="1"/>
</dbReference>
<comment type="subcellular location">
    <subcellularLocation>
        <location evidence="6">Nucleus outer membrane</location>
        <topology evidence="6">Single-pass membrane protein</topology>
    </subcellularLocation>
</comment>
<evidence type="ECO:0000256" key="4">
    <source>
        <dbReference type="ARBA" id="ARBA00023136"/>
    </source>
</evidence>
<feature type="transmembrane region" description="Helical" evidence="7">
    <location>
        <begin position="161"/>
        <end position="182"/>
    </location>
</feature>
<keyword evidence="2 7" id="KW-0812">Transmembrane</keyword>
<protein>
    <submittedName>
        <fullName evidence="8">Transmembrane protein 53</fullName>
    </submittedName>
</protein>
<dbReference type="PANTHER" id="PTHR12265:SF30">
    <property type="entry name" value="TRANSMEMBRANE PROTEIN 53"/>
    <property type="match status" value="1"/>
</dbReference>
<keyword evidence="3 7" id="KW-1133">Transmembrane helix</keyword>
<dbReference type="Gene3D" id="3.40.50.1820">
    <property type="entry name" value="alpha/beta hydrolase"/>
    <property type="match status" value="1"/>
</dbReference>
<evidence type="ECO:0000256" key="7">
    <source>
        <dbReference type="SAM" id="Phobius"/>
    </source>
</evidence>
<dbReference type="GO" id="GO:0005640">
    <property type="term" value="C:nuclear outer membrane"/>
    <property type="evidence" value="ECO:0007669"/>
    <property type="project" value="UniProtKB-SubCell"/>
</dbReference>
<accession>A0A8C5QVU4</accession>
<reference evidence="8" key="1">
    <citation type="submission" date="2025-08" db="UniProtKB">
        <authorList>
            <consortium name="Ensembl"/>
        </authorList>
    </citation>
    <scope>IDENTIFICATION</scope>
</reference>
<dbReference type="InterPro" id="IPR008547">
    <property type="entry name" value="DUF829_TMEM53"/>
</dbReference>
<name>A0A8C5QVU4_9ANUR</name>
<sequence>MEDVDLDYNIVFPQPPPQASRWEKPLEPVVILLGWGGCKDHHLAKYSTFYQNQGCIVIRYTASWQNVFVLESFGFSSLREQAEKLLQLLFAFDIEKCPLVFHVFSNGGFMLYRYVAELLNTHPQMHKLRVVGTVFDSTPGNRNVLGSARALNVVLKPKTNILVRFMALLAFCLMVFVVRIVLYPLTRYLHENHYDAMRKDSSPWPQLYLYSQADPIISHCDIERMIELRRKRRLPTEALDFETSDHVSHYRQYPERYSEICIAFLKDCLAEDHN</sequence>
<evidence type="ECO:0000256" key="6">
    <source>
        <dbReference type="ARBA" id="ARBA00034303"/>
    </source>
</evidence>
<dbReference type="GeneTree" id="ENSGT00390000000715"/>
<evidence type="ECO:0000313" key="9">
    <source>
        <dbReference type="Proteomes" id="UP000694569"/>
    </source>
</evidence>
<evidence type="ECO:0000256" key="1">
    <source>
        <dbReference type="ARBA" id="ARBA00007387"/>
    </source>
</evidence>
<organism evidence="8 9">
    <name type="scientific">Leptobrachium leishanense</name>
    <name type="common">Leishan spiny toad</name>
    <dbReference type="NCBI Taxonomy" id="445787"/>
    <lineage>
        <taxon>Eukaryota</taxon>
        <taxon>Metazoa</taxon>
        <taxon>Chordata</taxon>
        <taxon>Craniata</taxon>
        <taxon>Vertebrata</taxon>
        <taxon>Euteleostomi</taxon>
        <taxon>Amphibia</taxon>
        <taxon>Batrachia</taxon>
        <taxon>Anura</taxon>
        <taxon>Pelobatoidea</taxon>
        <taxon>Megophryidae</taxon>
        <taxon>Leptobrachium</taxon>
    </lineage>
</organism>
<gene>
    <name evidence="8" type="primary">TMEM53</name>
</gene>
<reference evidence="8" key="2">
    <citation type="submission" date="2025-09" db="UniProtKB">
        <authorList>
            <consortium name="Ensembl"/>
        </authorList>
    </citation>
    <scope>IDENTIFICATION</scope>
</reference>
<dbReference type="OrthoDB" id="77878at2759"/>
<comment type="similarity">
    <text evidence="1">Belongs to the TMEM53 family.</text>
</comment>
<evidence type="ECO:0000256" key="2">
    <source>
        <dbReference type="ARBA" id="ARBA00022692"/>
    </source>
</evidence>